<keyword evidence="3" id="KW-1185">Reference proteome</keyword>
<organism evidence="2 3">
    <name type="scientific">Lymnaea stagnalis</name>
    <name type="common">Great pond snail</name>
    <name type="synonym">Helix stagnalis</name>
    <dbReference type="NCBI Taxonomy" id="6523"/>
    <lineage>
        <taxon>Eukaryota</taxon>
        <taxon>Metazoa</taxon>
        <taxon>Spiralia</taxon>
        <taxon>Lophotrochozoa</taxon>
        <taxon>Mollusca</taxon>
        <taxon>Gastropoda</taxon>
        <taxon>Heterobranchia</taxon>
        <taxon>Euthyneura</taxon>
        <taxon>Panpulmonata</taxon>
        <taxon>Hygrophila</taxon>
        <taxon>Lymnaeoidea</taxon>
        <taxon>Lymnaeidae</taxon>
        <taxon>Lymnaea</taxon>
    </lineage>
</organism>
<name>A0AAV2H105_LYMST</name>
<dbReference type="EMBL" id="CAXITT010000006">
    <property type="protein sequence ID" value="CAL1526477.1"/>
    <property type="molecule type" value="Genomic_DNA"/>
</dbReference>
<evidence type="ECO:0000313" key="3">
    <source>
        <dbReference type="Proteomes" id="UP001497497"/>
    </source>
</evidence>
<dbReference type="AlphaFoldDB" id="A0AAV2H105"/>
<feature type="region of interest" description="Disordered" evidence="1">
    <location>
        <begin position="160"/>
        <end position="185"/>
    </location>
</feature>
<sequence>NISGLEKSESTNAPNICGGNAYSVKESGHLDKKPEYMKTRFINKRRPSAIVQSKSKTPRTNKLLPDLLQYPVKIEVDVADEDGNVVLEEITNNRENEPKRERNNISSDPAVKKCYPLLEMSVPLDKHAEVYLPLPPLTKNANSNNLSKMKFPESTEIFKSKKTLTKNEHSSAKPKKKQGFSVNNA</sequence>
<gene>
    <name evidence="2" type="ORF">GSLYS_00000654001</name>
</gene>
<feature type="compositionally biased region" description="Basic and acidic residues" evidence="1">
    <location>
        <begin position="160"/>
        <end position="171"/>
    </location>
</feature>
<accession>A0AAV2H105</accession>
<feature type="non-terminal residue" evidence="2">
    <location>
        <position position="185"/>
    </location>
</feature>
<comment type="caution">
    <text evidence="2">The sequence shown here is derived from an EMBL/GenBank/DDBJ whole genome shotgun (WGS) entry which is preliminary data.</text>
</comment>
<protein>
    <submittedName>
        <fullName evidence="2">Uncharacterized protein</fullName>
    </submittedName>
</protein>
<reference evidence="2 3" key="1">
    <citation type="submission" date="2024-04" db="EMBL/GenBank/DDBJ databases">
        <authorList>
            <consortium name="Genoscope - CEA"/>
            <person name="William W."/>
        </authorList>
    </citation>
    <scope>NUCLEOTIDE SEQUENCE [LARGE SCALE GENOMIC DNA]</scope>
</reference>
<feature type="non-terminal residue" evidence="2">
    <location>
        <position position="1"/>
    </location>
</feature>
<feature type="region of interest" description="Disordered" evidence="1">
    <location>
        <begin position="1"/>
        <end position="30"/>
    </location>
</feature>
<proteinExistence type="predicted"/>
<evidence type="ECO:0000256" key="1">
    <source>
        <dbReference type="SAM" id="MobiDB-lite"/>
    </source>
</evidence>
<dbReference type="Proteomes" id="UP001497497">
    <property type="component" value="Unassembled WGS sequence"/>
</dbReference>
<evidence type="ECO:0000313" key="2">
    <source>
        <dbReference type="EMBL" id="CAL1526477.1"/>
    </source>
</evidence>